<proteinExistence type="predicted"/>
<dbReference type="PANTHER" id="PTHR11820">
    <property type="entry name" value="ACYLPYRUVASE"/>
    <property type="match status" value="1"/>
</dbReference>
<dbReference type="InterPro" id="IPR036663">
    <property type="entry name" value="Fumarylacetoacetase_C_sf"/>
</dbReference>
<evidence type="ECO:0000259" key="2">
    <source>
        <dbReference type="Pfam" id="PF01557"/>
    </source>
</evidence>
<dbReference type="Gene3D" id="3.90.850.10">
    <property type="entry name" value="Fumarylacetoacetase-like, C-terminal domain"/>
    <property type="match status" value="1"/>
</dbReference>
<reference evidence="4 5" key="1">
    <citation type="submission" date="2024-06" db="EMBL/GenBank/DDBJ databases">
        <title>Genomic Encyclopedia of Type Strains, Phase IV (KMG-IV): sequencing the most valuable type-strain genomes for metagenomic binning, comparative biology and taxonomic classification.</title>
        <authorList>
            <person name="Goeker M."/>
        </authorList>
    </citation>
    <scope>NUCLEOTIDE SEQUENCE [LARGE SCALE GENOMIC DNA]</scope>
    <source>
        <strain evidence="4 5">DSM 21331</strain>
    </source>
</reference>
<dbReference type="EMBL" id="JBEPMM010000001">
    <property type="protein sequence ID" value="MET3691145.1"/>
    <property type="molecule type" value="Genomic_DNA"/>
</dbReference>
<feature type="domain" description="Rv2993c-like N-terminal" evidence="3">
    <location>
        <begin position="3"/>
        <end position="48"/>
    </location>
</feature>
<dbReference type="SUPFAM" id="SSF56529">
    <property type="entry name" value="FAH"/>
    <property type="match status" value="1"/>
</dbReference>
<evidence type="ECO:0000259" key="3">
    <source>
        <dbReference type="Pfam" id="PF10370"/>
    </source>
</evidence>
<evidence type="ECO:0000313" key="4">
    <source>
        <dbReference type="EMBL" id="MET3691145.1"/>
    </source>
</evidence>
<comment type="caution">
    <text evidence="4">The sequence shown here is derived from an EMBL/GenBank/DDBJ whole genome shotgun (WGS) entry which is preliminary data.</text>
</comment>
<keyword evidence="5" id="KW-1185">Reference proteome</keyword>
<evidence type="ECO:0000256" key="1">
    <source>
        <dbReference type="ARBA" id="ARBA00022723"/>
    </source>
</evidence>
<feature type="domain" description="Fumarylacetoacetase-like C-terminal" evidence="2">
    <location>
        <begin position="58"/>
        <end position="252"/>
    </location>
</feature>
<name>A0ABV2L2M9_9HYPH</name>
<protein>
    <submittedName>
        <fullName evidence="4">2-keto-4-pentenoate hydratase/2-oxohepta-3-ene-1,7-dioic acid hydratase in catechol pathway</fullName>
    </submittedName>
</protein>
<evidence type="ECO:0000313" key="5">
    <source>
        <dbReference type="Proteomes" id="UP001549145"/>
    </source>
</evidence>
<sequence>MARWIRYLHDGAAGFGRLDGETIAVHEGDLFADPVPTGATLPLAQVTLDLPCRPSKYIALWNNFHASAEKQGLTRPEVPLYFVKPASCYLAGGQTITAPEGAGRLLFEGELGIVIGKRGRDLTPETATAHIFGYTCVNDVTALEALKADPSFMHWTRSKGHDGFGPFGPVIATDIDPWALEVAVRVNGRERQRYPLSDMMRRPAELVAELSRDMTLEPGDLIACGTSLGSGPIPKGATVEVEIAGIGVLSNGFS</sequence>
<dbReference type="Pfam" id="PF01557">
    <property type="entry name" value="FAA_hydrolase"/>
    <property type="match status" value="1"/>
</dbReference>
<keyword evidence="1" id="KW-0479">Metal-binding</keyword>
<dbReference type="RefSeq" id="WP_238278554.1">
    <property type="nucleotide sequence ID" value="NZ_BPQL01000038.1"/>
</dbReference>
<dbReference type="InterPro" id="IPR011234">
    <property type="entry name" value="Fumarylacetoacetase-like_C"/>
</dbReference>
<dbReference type="PANTHER" id="PTHR11820:SF7">
    <property type="entry name" value="ACYLPYRUVASE FAHD1, MITOCHONDRIAL"/>
    <property type="match status" value="1"/>
</dbReference>
<dbReference type="Pfam" id="PF10370">
    <property type="entry name" value="Rv2993c-like_N"/>
    <property type="match status" value="1"/>
</dbReference>
<organism evidence="4 5">
    <name type="scientific">Methylobacterium goesingense</name>
    <dbReference type="NCBI Taxonomy" id="243690"/>
    <lineage>
        <taxon>Bacteria</taxon>
        <taxon>Pseudomonadati</taxon>
        <taxon>Pseudomonadota</taxon>
        <taxon>Alphaproteobacteria</taxon>
        <taxon>Hyphomicrobiales</taxon>
        <taxon>Methylobacteriaceae</taxon>
        <taxon>Methylobacterium</taxon>
    </lineage>
</organism>
<accession>A0ABV2L2M9</accession>
<dbReference type="Proteomes" id="UP001549145">
    <property type="component" value="Unassembled WGS sequence"/>
</dbReference>
<gene>
    <name evidence="4" type="ORF">ABID43_000664</name>
</gene>
<dbReference type="InterPro" id="IPR018833">
    <property type="entry name" value="Rv2993c-like_N"/>
</dbReference>